<dbReference type="InterPro" id="IPR036938">
    <property type="entry name" value="PAP2/HPO_sf"/>
</dbReference>
<dbReference type="SUPFAM" id="SSF48317">
    <property type="entry name" value="Acid phosphatase/Vanadium-dependent haloperoxidase"/>
    <property type="match status" value="1"/>
</dbReference>
<sequence length="133" mass="14568">MPGQRQRRRAADAMIAARVHDGAFDPTDAWTAGTTPGVWRPTPPTNASDGAWVGSMRSFVIALVRDPAQRHVPHRGAARADQPAVRPASRRALDEVVEARIWAGVHFRSADEQGVRIGNGVARYVLSHEFGRR</sequence>
<gene>
    <name evidence="2" type="ORF">ACFQS1_26760</name>
</gene>
<protein>
    <recommendedName>
        <fullName evidence="4">PAP2 superfamily protein</fullName>
    </recommendedName>
</protein>
<dbReference type="EMBL" id="JBHTBJ010000024">
    <property type="protein sequence ID" value="MFC7277609.1"/>
    <property type="molecule type" value="Genomic_DNA"/>
</dbReference>
<accession>A0ABW2HXL0</accession>
<feature type="region of interest" description="Disordered" evidence="1">
    <location>
        <begin position="26"/>
        <end position="50"/>
    </location>
</feature>
<evidence type="ECO:0000313" key="2">
    <source>
        <dbReference type="EMBL" id="MFC7277609.1"/>
    </source>
</evidence>
<proteinExistence type="predicted"/>
<dbReference type="Proteomes" id="UP001596548">
    <property type="component" value="Unassembled WGS sequence"/>
</dbReference>
<organism evidence="2 3">
    <name type="scientific">Paractinoplanes rhizophilus</name>
    <dbReference type="NCBI Taxonomy" id="1416877"/>
    <lineage>
        <taxon>Bacteria</taxon>
        <taxon>Bacillati</taxon>
        <taxon>Actinomycetota</taxon>
        <taxon>Actinomycetes</taxon>
        <taxon>Micromonosporales</taxon>
        <taxon>Micromonosporaceae</taxon>
        <taxon>Paractinoplanes</taxon>
    </lineage>
</organism>
<evidence type="ECO:0008006" key="4">
    <source>
        <dbReference type="Google" id="ProtNLM"/>
    </source>
</evidence>
<dbReference type="Gene3D" id="1.10.606.20">
    <property type="match status" value="1"/>
</dbReference>
<keyword evidence="3" id="KW-1185">Reference proteome</keyword>
<evidence type="ECO:0000256" key="1">
    <source>
        <dbReference type="SAM" id="MobiDB-lite"/>
    </source>
</evidence>
<name>A0ABW2HXL0_9ACTN</name>
<dbReference type="RefSeq" id="WP_378973418.1">
    <property type="nucleotide sequence ID" value="NZ_JBHTBJ010000024.1"/>
</dbReference>
<evidence type="ECO:0000313" key="3">
    <source>
        <dbReference type="Proteomes" id="UP001596548"/>
    </source>
</evidence>
<comment type="caution">
    <text evidence="2">The sequence shown here is derived from an EMBL/GenBank/DDBJ whole genome shotgun (WGS) entry which is preliminary data.</text>
</comment>
<reference evidence="3" key="1">
    <citation type="journal article" date="2019" name="Int. J. Syst. Evol. Microbiol.">
        <title>The Global Catalogue of Microorganisms (GCM) 10K type strain sequencing project: providing services to taxonomists for standard genome sequencing and annotation.</title>
        <authorList>
            <consortium name="The Broad Institute Genomics Platform"/>
            <consortium name="The Broad Institute Genome Sequencing Center for Infectious Disease"/>
            <person name="Wu L."/>
            <person name="Ma J."/>
        </authorList>
    </citation>
    <scope>NUCLEOTIDE SEQUENCE [LARGE SCALE GENOMIC DNA]</scope>
    <source>
        <strain evidence="3">XZYJT-10</strain>
    </source>
</reference>